<accession>A0A7J0EXP8</accession>
<dbReference type="PANTHER" id="PTHR33240">
    <property type="entry name" value="OS08G0508500 PROTEIN"/>
    <property type="match status" value="1"/>
</dbReference>
<dbReference type="Proteomes" id="UP000585474">
    <property type="component" value="Unassembled WGS sequence"/>
</dbReference>
<comment type="caution">
    <text evidence="2">The sequence shown here is derived from an EMBL/GenBank/DDBJ whole genome shotgun (WGS) entry which is preliminary data.</text>
</comment>
<evidence type="ECO:0000313" key="2">
    <source>
        <dbReference type="EMBL" id="GFY91215.1"/>
    </source>
</evidence>
<evidence type="ECO:0008006" key="4">
    <source>
        <dbReference type="Google" id="ProtNLM"/>
    </source>
</evidence>
<dbReference type="AlphaFoldDB" id="A0A7J0EXP8"/>
<evidence type="ECO:0000256" key="1">
    <source>
        <dbReference type="SAM" id="MobiDB-lite"/>
    </source>
</evidence>
<feature type="compositionally biased region" description="Basic and acidic residues" evidence="1">
    <location>
        <begin position="100"/>
        <end position="109"/>
    </location>
</feature>
<name>A0A7J0EXP8_9ERIC</name>
<feature type="compositionally biased region" description="Basic and acidic residues" evidence="1">
    <location>
        <begin position="273"/>
        <end position="318"/>
    </location>
</feature>
<dbReference type="EMBL" id="BJWL01000007">
    <property type="protein sequence ID" value="GFY91215.1"/>
    <property type="molecule type" value="Genomic_DNA"/>
</dbReference>
<keyword evidence="3" id="KW-1185">Reference proteome</keyword>
<feature type="region of interest" description="Disordered" evidence="1">
    <location>
        <begin position="63"/>
        <end position="116"/>
    </location>
</feature>
<organism evidence="2 3">
    <name type="scientific">Actinidia rufa</name>
    <dbReference type="NCBI Taxonomy" id="165716"/>
    <lineage>
        <taxon>Eukaryota</taxon>
        <taxon>Viridiplantae</taxon>
        <taxon>Streptophyta</taxon>
        <taxon>Embryophyta</taxon>
        <taxon>Tracheophyta</taxon>
        <taxon>Spermatophyta</taxon>
        <taxon>Magnoliopsida</taxon>
        <taxon>eudicotyledons</taxon>
        <taxon>Gunneridae</taxon>
        <taxon>Pentapetalae</taxon>
        <taxon>asterids</taxon>
        <taxon>Ericales</taxon>
        <taxon>Actinidiaceae</taxon>
        <taxon>Actinidia</taxon>
    </lineage>
</organism>
<evidence type="ECO:0000313" key="3">
    <source>
        <dbReference type="Proteomes" id="UP000585474"/>
    </source>
</evidence>
<feature type="compositionally biased region" description="Pro residues" evidence="1">
    <location>
        <begin position="65"/>
        <end position="75"/>
    </location>
</feature>
<gene>
    <name evidence="2" type="ORF">Acr_07g0014110</name>
</gene>
<feature type="region of interest" description="Disordered" evidence="1">
    <location>
        <begin position="1"/>
        <end position="34"/>
    </location>
</feature>
<dbReference type="CDD" id="cd00303">
    <property type="entry name" value="retropepsin_like"/>
    <property type="match status" value="1"/>
</dbReference>
<feature type="region of interest" description="Disordered" evidence="1">
    <location>
        <begin position="269"/>
        <end position="321"/>
    </location>
</feature>
<dbReference type="PANTHER" id="PTHR33240:SF15">
    <property type="entry name" value="GAG-PRO-LIKE PROTEIN"/>
    <property type="match status" value="1"/>
</dbReference>
<proteinExistence type="predicted"/>
<reference evidence="2 3" key="1">
    <citation type="submission" date="2019-07" db="EMBL/GenBank/DDBJ databases">
        <title>De Novo Assembly of kiwifruit Actinidia rufa.</title>
        <authorList>
            <person name="Sugita-Konishi S."/>
            <person name="Sato K."/>
            <person name="Mori E."/>
            <person name="Abe Y."/>
            <person name="Kisaki G."/>
            <person name="Hamano K."/>
            <person name="Suezawa K."/>
            <person name="Otani M."/>
            <person name="Fukuda T."/>
            <person name="Manabe T."/>
            <person name="Gomi K."/>
            <person name="Tabuchi M."/>
            <person name="Akimitsu K."/>
            <person name="Kataoka I."/>
        </authorList>
    </citation>
    <scope>NUCLEOTIDE SEQUENCE [LARGE SCALE GENOMIC DNA]</scope>
    <source>
        <strain evidence="3">cv. Fuchu</strain>
    </source>
</reference>
<protein>
    <recommendedName>
        <fullName evidence="4">Retrotransposon gag domain-containing protein</fullName>
    </recommendedName>
</protein>
<dbReference type="OrthoDB" id="1740536at2759"/>
<sequence length="543" mass="62340">MHLRSRYLPRPSASSPLDNRAHPMANTSQVPDLEGLHREIHDMAEQMRIMNENNGRLMQLLAAANPPPPVAPPVPDIERSRHSNQSSKTPTRSRRGRSPHRGDHIRAQDKSTSQKIRDLDARLDVHQHWDECSSDCGHLIRQTEPPFTRESIEGSDLFESSSSLLQLGIYEGKIDPMDHLDSYKSLMSLQGCSDEVICKAFSATLKGPARSWNRQKNASHLFTVHQKETESLKDFVKQFNKAILEVKDPSDKSKADKYIAAEELVEAKRRRRGKDDHKRKEPDTRRIDYREETRYKRPNQDPKRSNERRPRTPPRHPEFILPPLNAPVAQVLSEIKHEEFIKWPEKIKTDPQKRNRNKYCEFHRDHGHNTEDCFQLKEQIIDLITRDDPWRFRIGGCSTSSRKKHTRSAFRLAEEEIYNLSSPYVSDQTPITFSNDDLRGLHLPHDDALVVSAVIANFNVQRILIDNGSSADILFISAFERMKIGLDKLHPFHTPLIGFGGNTTHPLGWINLPITLGTEPHQTTVWQDFIVVDCPSPYNAILG</sequence>